<keyword evidence="2 4" id="KW-0479">Metal-binding</keyword>
<dbReference type="GO" id="GO:0046872">
    <property type="term" value="F:metal ion binding"/>
    <property type="evidence" value="ECO:0007669"/>
    <property type="project" value="UniProtKB-KW"/>
</dbReference>
<evidence type="ECO:0000259" key="5">
    <source>
        <dbReference type="PROSITE" id="PS51007"/>
    </source>
</evidence>
<dbReference type="AlphaFoldDB" id="A0A1P8K183"/>
<evidence type="ECO:0000256" key="1">
    <source>
        <dbReference type="ARBA" id="ARBA00022617"/>
    </source>
</evidence>
<name>A0A1P8K183_9BURK</name>
<dbReference type="GO" id="GO:0020037">
    <property type="term" value="F:heme binding"/>
    <property type="evidence" value="ECO:0007669"/>
    <property type="project" value="InterPro"/>
</dbReference>
<dbReference type="OrthoDB" id="9108522at2"/>
<reference evidence="6 7" key="1">
    <citation type="submission" date="2017-01" db="EMBL/GenBank/DDBJ databases">
        <authorList>
            <person name="Mah S.A."/>
            <person name="Swanson W.J."/>
            <person name="Moy G.W."/>
            <person name="Vacquier V.D."/>
        </authorList>
    </citation>
    <scope>NUCLEOTIDE SEQUENCE [LARGE SCALE GENOMIC DNA]</scope>
    <source>
        <strain evidence="6 7">DCY110</strain>
    </source>
</reference>
<dbReference type="InterPro" id="IPR036909">
    <property type="entry name" value="Cyt_c-like_dom_sf"/>
</dbReference>
<dbReference type="EMBL" id="CP019236">
    <property type="protein sequence ID" value="APW39701.1"/>
    <property type="molecule type" value="Genomic_DNA"/>
</dbReference>
<evidence type="ECO:0000313" key="7">
    <source>
        <dbReference type="Proteomes" id="UP000186609"/>
    </source>
</evidence>
<dbReference type="Gene3D" id="1.10.760.10">
    <property type="entry name" value="Cytochrome c-like domain"/>
    <property type="match status" value="1"/>
</dbReference>
<dbReference type="PROSITE" id="PS51007">
    <property type="entry name" value="CYTC"/>
    <property type="match status" value="1"/>
</dbReference>
<accession>A0A1P8K183</accession>
<dbReference type="SUPFAM" id="SSF46626">
    <property type="entry name" value="Cytochrome c"/>
    <property type="match status" value="1"/>
</dbReference>
<sequence>MRRGRYLVVLAVVAALAAAWLAMRQAGNEAAVKRGQALFLGEAGLPGRLAGHVRTLPASTTRCVNCHGASIDEAATARAAGNTGWSGALTRSAPILGHANLALPRGRRGGPATAYDARALCTLLRTGVDPARIVISGAMPRYEPSDAQCAELWAYLSIQN</sequence>
<dbReference type="InterPro" id="IPR009056">
    <property type="entry name" value="Cyt_c-like_dom"/>
</dbReference>
<dbReference type="STRING" id="1842727.RD110_22930"/>
<keyword evidence="1 4" id="KW-0349">Heme</keyword>
<gene>
    <name evidence="6" type="ORF">RD110_22930</name>
</gene>
<dbReference type="GO" id="GO:0009055">
    <property type="term" value="F:electron transfer activity"/>
    <property type="evidence" value="ECO:0007669"/>
    <property type="project" value="InterPro"/>
</dbReference>
<dbReference type="RefSeq" id="WP_076202248.1">
    <property type="nucleotide sequence ID" value="NZ_CP019236.1"/>
</dbReference>
<keyword evidence="7" id="KW-1185">Reference proteome</keyword>
<keyword evidence="3 4" id="KW-0408">Iron</keyword>
<protein>
    <recommendedName>
        <fullName evidence="5">Cytochrome c domain-containing protein</fullName>
    </recommendedName>
</protein>
<dbReference type="Proteomes" id="UP000186609">
    <property type="component" value="Chromosome"/>
</dbReference>
<proteinExistence type="predicted"/>
<evidence type="ECO:0000256" key="3">
    <source>
        <dbReference type="ARBA" id="ARBA00023004"/>
    </source>
</evidence>
<evidence type="ECO:0000313" key="6">
    <source>
        <dbReference type="EMBL" id="APW39701.1"/>
    </source>
</evidence>
<evidence type="ECO:0000256" key="2">
    <source>
        <dbReference type="ARBA" id="ARBA00022723"/>
    </source>
</evidence>
<dbReference type="KEGG" id="rhy:RD110_22930"/>
<feature type="domain" description="Cytochrome c" evidence="5">
    <location>
        <begin position="30"/>
        <end position="160"/>
    </location>
</feature>
<organism evidence="6 7">
    <name type="scientific">Rhodoferax koreensis</name>
    <dbReference type="NCBI Taxonomy" id="1842727"/>
    <lineage>
        <taxon>Bacteria</taxon>
        <taxon>Pseudomonadati</taxon>
        <taxon>Pseudomonadota</taxon>
        <taxon>Betaproteobacteria</taxon>
        <taxon>Burkholderiales</taxon>
        <taxon>Comamonadaceae</taxon>
        <taxon>Rhodoferax</taxon>
    </lineage>
</organism>
<evidence type="ECO:0000256" key="4">
    <source>
        <dbReference type="PROSITE-ProRule" id="PRU00433"/>
    </source>
</evidence>